<organism evidence="13 14">
    <name type="scientific">Ananas comosus</name>
    <name type="common">Pineapple</name>
    <name type="synonym">Ananas ananas</name>
    <dbReference type="NCBI Taxonomy" id="4615"/>
    <lineage>
        <taxon>Eukaryota</taxon>
        <taxon>Viridiplantae</taxon>
        <taxon>Streptophyta</taxon>
        <taxon>Embryophyta</taxon>
        <taxon>Tracheophyta</taxon>
        <taxon>Spermatophyta</taxon>
        <taxon>Magnoliopsida</taxon>
        <taxon>Liliopsida</taxon>
        <taxon>Poales</taxon>
        <taxon>Bromeliaceae</taxon>
        <taxon>Bromelioideae</taxon>
        <taxon>Ananas</taxon>
    </lineage>
</organism>
<dbReference type="OrthoDB" id="2015640at2759"/>
<keyword evidence="13" id="KW-1185">Reference proteome</keyword>
<dbReference type="CDD" id="cd11019">
    <property type="entry name" value="OsENODL1_like"/>
    <property type="match status" value="1"/>
</dbReference>
<keyword evidence="5" id="KW-1015">Disulfide bond</keyword>
<feature type="domain" description="Phytocyanin" evidence="12">
    <location>
        <begin position="29"/>
        <end position="130"/>
    </location>
</feature>
<dbReference type="FunFam" id="2.60.40.420:FF:000010">
    <property type="entry name" value="Early nodulin-like protein 1"/>
    <property type="match status" value="1"/>
</dbReference>
<evidence type="ECO:0000256" key="7">
    <source>
        <dbReference type="ARBA" id="ARBA00023288"/>
    </source>
</evidence>
<dbReference type="PANTHER" id="PTHR33021">
    <property type="entry name" value="BLUE COPPER PROTEIN"/>
    <property type="match status" value="1"/>
</dbReference>
<dbReference type="Proteomes" id="UP000515123">
    <property type="component" value="Linkage group 11"/>
</dbReference>
<dbReference type="GO" id="GO:0005886">
    <property type="term" value="C:plasma membrane"/>
    <property type="evidence" value="ECO:0007669"/>
    <property type="project" value="TreeGrafter"/>
</dbReference>
<accession>A0A6P5FQ74</accession>
<reference evidence="13" key="1">
    <citation type="journal article" date="2015" name="Nat. Genet.">
        <title>The pineapple genome and the evolution of CAM photosynthesis.</title>
        <authorList>
            <person name="Ming R."/>
            <person name="VanBuren R."/>
            <person name="Wai C.M."/>
            <person name="Tang H."/>
            <person name="Schatz M.C."/>
            <person name="Bowers J.E."/>
            <person name="Lyons E."/>
            <person name="Wang M.L."/>
            <person name="Chen J."/>
            <person name="Biggers E."/>
            <person name="Zhang J."/>
            <person name="Huang L."/>
            <person name="Zhang L."/>
            <person name="Miao W."/>
            <person name="Zhang J."/>
            <person name="Ye Z."/>
            <person name="Miao C."/>
            <person name="Lin Z."/>
            <person name="Wang H."/>
            <person name="Zhou H."/>
            <person name="Yim W.C."/>
            <person name="Priest H.D."/>
            <person name="Zheng C."/>
            <person name="Woodhouse M."/>
            <person name="Edger P.P."/>
            <person name="Guyot R."/>
            <person name="Guo H.B."/>
            <person name="Guo H."/>
            <person name="Zheng G."/>
            <person name="Singh R."/>
            <person name="Sharma A."/>
            <person name="Min X."/>
            <person name="Zheng Y."/>
            <person name="Lee H."/>
            <person name="Gurtowski J."/>
            <person name="Sedlazeck F.J."/>
            <person name="Harkess A."/>
            <person name="McKain M.R."/>
            <person name="Liao Z."/>
            <person name="Fang J."/>
            <person name="Liu J."/>
            <person name="Zhang X."/>
            <person name="Zhang Q."/>
            <person name="Hu W."/>
            <person name="Qin Y."/>
            <person name="Wang K."/>
            <person name="Chen L.Y."/>
            <person name="Shirley N."/>
            <person name="Lin Y.R."/>
            <person name="Liu L.Y."/>
            <person name="Hernandez A.G."/>
            <person name="Wright C.L."/>
            <person name="Bulone V."/>
            <person name="Tuskan G.A."/>
            <person name="Heath K."/>
            <person name="Zee F."/>
            <person name="Moore P.H."/>
            <person name="Sunkar R."/>
            <person name="Leebens-Mack J.H."/>
            <person name="Mockler T."/>
            <person name="Bennetzen J.L."/>
            <person name="Freeling M."/>
            <person name="Sankoff D."/>
            <person name="Paterson A.H."/>
            <person name="Zhu X."/>
            <person name="Yang X."/>
            <person name="Smith J.A."/>
            <person name="Cushman J.C."/>
            <person name="Paull R.E."/>
            <person name="Yu Q."/>
        </authorList>
    </citation>
    <scope>NUCLEOTIDE SEQUENCE [LARGE SCALE GENOMIC DNA]</scope>
    <source>
        <strain evidence="13">cv. F153</strain>
    </source>
</reference>
<evidence type="ECO:0000256" key="6">
    <source>
        <dbReference type="ARBA" id="ARBA00023180"/>
    </source>
</evidence>
<protein>
    <submittedName>
        <fullName evidence="14">Early nodulin-like protein 1</fullName>
    </submittedName>
</protein>
<dbReference type="InterPro" id="IPR008972">
    <property type="entry name" value="Cupredoxin"/>
</dbReference>
<dbReference type="SUPFAM" id="SSF49503">
    <property type="entry name" value="Cupredoxins"/>
    <property type="match status" value="1"/>
</dbReference>
<dbReference type="GeneID" id="109717184"/>
<dbReference type="InterPro" id="IPR003245">
    <property type="entry name" value="Phytocyanin_dom"/>
</dbReference>
<dbReference type="GO" id="GO:0012505">
    <property type="term" value="C:endomembrane system"/>
    <property type="evidence" value="ECO:0007669"/>
    <property type="project" value="UniProtKB-SubCell"/>
</dbReference>
<evidence type="ECO:0000256" key="8">
    <source>
        <dbReference type="ARBA" id="ARBA00035011"/>
    </source>
</evidence>
<dbReference type="PANTHER" id="PTHR33021:SF185">
    <property type="entry name" value="EARLY NODULIN-LIKE PROTEIN 3-RELATED"/>
    <property type="match status" value="1"/>
</dbReference>
<evidence type="ECO:0000256" key="3">
    <source>
        <dbReference type="ARBA" id="ARBA00022729"/>
    </source>
</evidence>
<dbReference type="AlphaFoldDB" id="A0A6P5FQ74"/>
<comment type="subcellular location">
    <subcellularLocation>
        <location evidence="9">Endomembrane system</location>
        <topology evidence="9">Lipid-anchor</topology>
    </subcellularLocation>
    <subcellularLocation>
        <location evidence="1">Membrane</location>
        <topology evidence="1">Lipid-anchor</topology>
        <topology evidence="1">GPI-anchor</topology>
    </subcellularLocation>
</comment>
<feature type="region of interest" description="Disordered" evidence="10">
    <location>
        <begin position="133"/>
        <end position="221"/>
    </location>
</feature>
<dbReference type="Pfam" id="PF02298">
    <property type="entry name" value="Cu_bind_like"/>
    <property type="match status" value="1"/>
</dbReference>
<keyword evidence="2" id="KW-0336">GPI-anchor</keyword>
<evidence type="ECO:0000256" key="1">
    <source>
        <dbReference type="ARBA" id="ARBA00004589"/>
    </source>
</evidence>
<feature type="compositionally biased region" description="Low complexity" evidence="10">
    <location>
        <begin position="142"/>
        <end position="151"/>
    </location>
</feature>
<evidence type="ECO:0000256" key="9">
    <source>
        <dbReference type="ARBA" id="ARBA00037868"/>
    </source>
</evidence>
<dbReference type="GO" id="GO:0009055">
    <property type="term" value="F:electron transfer activity"/>
    <property type="evidence" value="ECO:0007669"/>
    <property type="project" value="InterPro"/>
</dbReference>
<keyword evidence="7" id="KW-0449">Lipoprotein</keyword>
<dbReference type="GO" id="GO:0098552">
    <property type="term" value="C:side of membrane"/>
    <property type="evidence" value="ECO:0007669"/>
    <property type="project" value="UniProtKB-KW"/>
</dbReference>
<dbReference type="InterPro" id="IPR039391">
    <property type="entry name" value="Phytocyanin-like"/>
</dbReference>
<keyword evidence="3 11" id="KW-0732">Signal</keyword>
<evidence type="ECO:0000256" key="5">
    <source>
        <dbReference type="ARBA" id="ARBA00023157"/>
    </source>
</evidence>
<comment type="similarity">
    <text evidence="8">Belongs to the early nodulin-like (ENODL) family.</text>
</comment>
<evidence type="ECO:0000256" key="4">
    <source>
        <dbReference type="ARBA" id="ARBA00023136"/>
    </source>
</evidence>
<feature type="compositionally biased region" description="Basic residues" evidence="10">
    <location>
        <begin position="169"/>
        <end position="182"/>
    </location>
</feature>
<reference evidence="14" key="2">
    <citation type="submission" date="2025-08" db="UniProtKB">
        <authorList>
            <consortium name="RefSeq"/>
        </authorList>
    </citation>
    <scope>IDENTIFICATION</scope>
    <source>
        <tissue evidence="14">Leaf</tissue>
    </source>
</reference>
<dbReference type="InterPro" id="IPR041846">
    <property type="entry name" value="ENL_dom"/>
</dbReference>
<dbReference type="PROSITE" id="PS51485">
    <property type="entry name" value="PHYTOCYANIN"/>
    <property type="match status" value="1"/>
</dbReference>
<sequence length="242" mass="25610">MEPSRSCSVPALLLSLLTLATLMASPSAYVFYVGGRDGWVPNPSESYAAWSSRNRFQVNDTLVFKYNKSVDSVLVVGAAAYGACNVSGPVQRMDTGDDAFRLDRSGPFYFISGSSDRCANGEKLLVVVLAVRNKPPPPSTPAAPVTSRPSPIRYLHRHNFPGTRPPAQLRRRRSPRRLRPLRRRAECGGTPTAPSSGGGGASPPASSSPPSPPSSSASPGLKASGIEIASVVSLLSMVIFLS</sequence>
<proteinExistence type="inferred from homology"/>
<evidence type="ECO:0000256" key="10">
    <source>
        <dbReference type="SAM" id="MobiDB-lite"/>
    </source>
</evidence>
<evidence type="ECO:0000256" key="2">
    <source>
        <dbReference type="ARBA" id="ARBA00022622"/>
    </source>
</evidence>
<feature type="signal peptide" evidence="11">
    <location>
        <begin position="1"/>
        <end position="24"/>
    </location>
</feature>
<feature type="chain" id="PRO_5027847886" evidence="11">
    <location>
        <begin position="25"/>
        <end position="242"/>
    </location>
</feature>
<keyword evidence="6" id="KW-0325">Glycoprotein</keyword>
<dbReference type="RefSeq" id="XP_020098446.1">
    <property type="nucleotide sequence ID" value="XM_020242857.1"/>
</dbReference>
<dbReference type="Gene3D" id="2.60.40.420">
    <property type="entry name" value="Cupredoxins - blue copper proteins"/>
    <property type="match status" value="1"/>
</dbReference>
<evidence type="ECO:0000259" key="12">
    <source>
        <dbReference type="PROSITE" id="PS51485"/>
    </source>
</evidence>
<evidence type="ECO:0000313" key="14">
    <source>
        <dbReference type="RefSeq" id="XP_020098446.1"/>
    </source>
</evidence>
<gene>
    <name evidence="14" type="primary">LOC109717184</name>
</gene>
<name>A0A6P5FQ74_ANACO</name>
<keyword evidence="4" id="KW-0472">Membrane</keyword>
<evidence type="ECO:0000256" key="11">
    <source>
        <dbReference type="SAM" id="SignalP"/>
    </source>
</evidence>
<evidence type="ECO:0000313" key="13">
    <source>
        <dbReference type="Proteomes" id="UP000515123"/>
    </source>
</evidence>